<evidence type="ECO:0000313" key="5">
    <source>
        <dbReference type="EMBL" id="UQS83663.1"/>
    </source>
</evidence>
<dbReference type="Proteomes" id="UP000831947">
    <property type="component" value="Chromosome"/>
</dbReference>
<evidence type="ECO:0000259" key="3">
    <source>
        <dbReference type="Pfam" id="PF01648"/>
    </source>
</evidence>
<keyword evidence="6" id="KW-1185">Reference proteome</keyword>
<dbReference type="InterPro" id="IPR037143">
    <property type="entry name" value="4-PPantetheinyl_Trfase_dom_sf"/>
</dbReference>
<sequence>MFTELLFELDKSEIIIEPLRNLNNYPVLTKDRNYIYPLDELRMLVGQRLITIGLNNFFYIQQEVIQTNLVRDHFGKPFLKDYPDVNFNVSHSGVYVGCVFSTMRVGLDIQKVIKLDTATLADKFFAPEEKAYLQQSTAYKIEFTRLWTRKEALCKALGTGLNETLLQMSVLNDLVDEHHLKSQQLADSYWQSICSKGVLQPIKLYKMSQSDLLSGKLPTTYNTVEY</sequence>
<evidence type="ECO:0000256" key="2">
    <source>
        <dbReference type="ARBA" id="ARBA00022679"/>
    </source>
</evidence>
<name>A0ABY4PDB1_9LACO</name>
<feature type="domain" description="4'-phosphopantetheinyl transferase" evidence="3">
    <location>
        <begin position="104"/>
        <end position="175"/>
    </location>
</feature>
<feature type="domain" description="4'-phosphopantetheinyl transferase N-terminal" evidence="4">
    <location>
        <begin position="33"/>
        <end position="97"/>
    </location>
</feature>
<comment type="similarity">
    <text evidence="1">Belongs to the P-Pant transferase superfamily. Gsp/Sfp/HetI/AcpT family.</text>
</comment>
<dbReference type="PANTHER" id="PTHR12215:SF10">
    <property type="entry name" value="L-AMINOADIPATE-SEMIALDEHYDE DEHYDROGENASE-PHOSPHOPANTETHEINYL TRANSFERASE"/>
    <property type="match status" value="1"/>
</dbReference>
<protein>
    <submittedName>
        <fullName evidence="5">4'-phosphopantetheinyl transferase superfamily protein</fullName>
    </submittedName>
</protein>
<organism evidence="5 6">
    <name type="scientific">Bombilactobacillus thymidiniphilus</name>
    <dbReference type="NCBI Taxonomy" id="2923363"/>
    <lineage>
        <taxon>Bacteria</taxon>
        <taxon>Bacillati</taxon>
        <taxon>Bacillota</taxon>
        <taxon>Bacilli</taxon>
        <taxon>Lactobacillales</taxon>
        <taxon>Lactobacillaceae</taxon>
        <taxon>Bombilactobacillus</taxon>
    </lineage>
</organism>
<keyword evidence="2 5" id="KW-0808">Transferase</keyword>
<dbReference type="SUPFAM" id="SSF56214">
    <property type="entry name" value="4'-phosphopantetheinyl transferase"/>
    <property type="match status" value="2"/>
</dbReference>
<dbReference type="InterPro" id="IPR050559">
    <property type="entry name" value="P-Pant_transferase_sf"/>
</dbReference>
<dbReference type="Gene3D" id="3.90.470.20">
    <property type="entry name" value="4'-phosphopantetheinyl transferase domain"/>
    <property type="match status" value="2"/>
</dbReference>
<dbReference type="InterPro" id="IPR055066">
    <property type="entry name" value="AASDHPPT_N"/>
</dbReference>
<evidence type="ECO:0000256" key="1">
    <source>
        <dbReference type="ARBA" id="ARBA00010990"/>
    </source>
</evidence>
<reference evidence="5 6" key="1">
    <citation type="journal article" date="2022" name="Int. J. Syst. Evol. Microbiol.">
        <title>Apilactobacillus apisilvae sp. nov., Nicolia spurrieriana gen. nov. sp. nov., Bombilactobacillus folatiphilus sp. nov. and Bombilactobacillus thymidiniphilus sp. nov., four new lactic acid bacterial isolates from stingless bees Tetragonula carbonaria and Austroplebeia australis.</title>
        <authorList>
            <person name="Oliphant S.A."/>
            <person name="Watson-Haigh N.S."/>
            <person name="Sumby K.M."/>
            <person name="Gardner J."/>
            <person name="Groom S."/>
            <person name="Jiranek V."/>
        </authorList>
    </citation>
    <scope>NUCLEOTIDE SEQUENCE [LARGE SCALE GENOMIC DNA]</scope>
    <source>
        <strain evidence="5 6">SG4_A1</strain>
    </source>
</reference>
<dbReference type="EMBL" id="CP093365">
    <property type="protein sequence ID" value="UQS83663.1"/>
    <property type="molecule type" value="Genomic_DNA"/>
</dbReference>
<accession>A0ABY4PDB1</accession>
<proteinExistence type="inferred from homology"/>
<dbReference type="Pfam" id="PF22624">
    <property type="entry name" value="AASDHPPT_N"/>
    <property type="match status" value="1"/>
</dbReference>
<evidence type="ECO:0000313" key="6">
    <source>
        <dbReference type="Proteomes" id="UP000831947"/>
    </source>
</evidence>
<dbReference type="GO" id="GO:0016740">
    <property type="term" value="F:transferase activity"/>
    <property type="evidence" value="ECO:0007669"/>
    <property type="project" value="UniProtKB-KW"/>
</dbReference>
<dbReference type="Pfam" id="PF01648">
    <property type="entry name" value="ACPS"/>
    <property type="match status" value="1"/>
</dbReference>
<dbReference type="PANTHER" id="PTHR12215">
    <property type="entry name" value="PHOSPHOPANTETHEINE TRANSFERASE"/>
    <property type="match status" value="1"/>
</dbReference>
<dbReference type="RefSeq" id="WP_249512848.1">
    <property type="nucleotide sequence ID" value="NZ_CP093365.1"/>
</dbReference>
<evidence type="ECO:0000259" key="4">
    <source>
        <dbReference type="Pfam" id="PF22624"/>
    </source>
</evidence>
<gene>
    <name evidence="5" type="ORF">MOO47_00215</name>
</gene>
<dbReference type="InterPro" id="IPR008278">
    <property type="entry name" value="4-PPantetheinyl_Trfase_dom"/>
</dbReference>